<evidence type="ECO:0000259" key="8">
    <source>
        <dbReference type="Pfam" id="PF17768"/>
    </source>
</evidence>
<dbReference type="Pfam" id="PF01368">
    <property type="entry name" value="DHH"/>
    <property type="match status" value="1"/>
</dbReference>
<evidence type="ECO:0000256" key="5">
    <source>
        <dbReference type="ARBA" id="ARBA00022839"/>
    </source>
</evidence>
<dbReference type="PANTHER" id="PTHR30255">
    <property type="entry name" value="SINGLE-STRANDED-DNA-SPECIFIC EXONUCLEASE RECJ"/>
    <property type="match status" value="1"/>
</dbReference>
<dbReference type="KEGG" id="prf:PeribacterA2_1082"/>
<dbReference type="Gene3D" id="3.90.1640.30">
    <property type="match status" value="1"/>
</dbReference>
<accession>A0A0S1SRV3</accession>
<accession>A0A0S1SJ16</accession>
<dbReference type="InterPro" id="IPR038763">
    <property type="entry name" value="DHH_sf"/>
</dbReference>
<dbReference type="Gene3D" id="2.40.50.460">
    <property type="match status" value="1"/>
</dbReference>
<gene>
    <name evidence="9" type="ORF">PeribacterD1_1082</name>
</gene>
<dbReference type="InterPro" id="IPR041122">
    <property type="entry name" value="RecJ_OB"/>
</dbReference>
<evidence type="ECO:0000256" key="4">
    <source>
        <dbReference type="ARBA" id="ARBA00022801"/>
    </source>
</evidence>
<reference evidence="9 10" key="2">
    <citation type="journal article" date="2016" name="PeerJ">
        <title>Analysis of five complete genome sequences for members of the class Peribacteria in the recently recognized Peregrinibacteria bacterial phylum.</title>
        <authorList>
            <person name="Anantharaman K."/>
            <person name="Brown C.T."/>
            <person name="Burstein D."/>
            <person name="Castelle C.J."/>
            <person name="Probst A.J."/>
            <person name="Thomas B.C."/>
            <person name="Williams K.H."/>
            <person name="Banfield J.F."/>
        </authorList>
    </citation>
    <scope>NUCLEOTIDE SEQUENCE [LARGE SCALE GENOMIC DNA]</scope>
    <source>
        <strain evidence="9">RIFOXYD1_FULL_PER-ii_59_16</strain>
    </source>
</reference>
<dbReference type="PATRIC" id="fig|1735161.3.peg.1060"/>
<dbReference type="STRING" id="1735162.PeribacterB2_1084"/>
<evidence type="ECO:0000256" key="1">
    <source>
        <dbReference type="ARBA" id="ARBA00005915"/>
    </source>
</evidence>
<feature type="domain" description="DHHA1" evidence="7">
    <location>
        <begin position="339"/>
        <end position="423"/>
    </location>
</feature>
<dbReference type="AlphaFoldDB" id="A0A0S1SMY9"/>
<keyword evidence="4" id="KW-0378">Hydrolase</keyword>
<dbReference type="InterPro" id="IPR003156">
    <property type="entry name" value="DHHA1_dom"/>
</dbReference>
<dbReference type="InterPro" id="IPR004610">
    <property type="entry name" value="RecJ"/>
</dbReference>
<evidence type="ECO:0000313" key="10">
    <source>
        <dbReference type="Proteomes" id="UP000069135"/>
    </source>
</evidence>
<dbReference type="Pfam" id="PF17768">
    <property type="entry name" value="RecJ_OB"/>
    <property type="match status" value="1"/>
</dbReference>
<dbReference type="Pfam" id="PF02272">
    <property type="entry name" value="DHHA1"/>
    <property type="match status" value="1"/>
</dbReference>
<dbReference type="PANTHER" id="PTHR30255:SF2">
    <property type="entry name" value="SINGLE-STRANDED-DNA-SPECIFIC EXONUCLEASE RECJ"/>
    <property type="match status" value="1"/>
</dbReference>
<reference evidence="10" key="1">
    <citation type="submission" date="2015-10" db="EMBL/GenBank/DDBJ databases">
        <title>Analysis of five complete genome sequences for members of the class Peribacteria in the recently recognized Peregrinibacteria bacterial phylum.</title>
        <authorList>
            <person name="Anantharaman K."/>
            <person name="Brown C.T."/>
            <person name="Burstein D."/>
            <person name="Castelle C.J."/>
            <person name="Probst A.J."/>
            <person name="Thomas B.C."/>
            <person name="Williams K.H."/>
            <person name="Banfield J.F."/>
        </authorList>
    </citation>
    <scope>NUCLEOTIDE SEQUENCE [LARGE SCALE GENOMIC DNA]</scope>
</reference>
<protein>
    <recommendedName>
        <fullName evidence="2">Single-stranded-DNA-specific exonuclease RecJ</fullName>
    </recommendedName>
</protein>
<dbReference type="InterPro" id="IPR001667">
    <property type="entry name" value="DDH_dom"/>
</dbReference>
<dbReference type="GO" id="GO:0008409">
    <property type="term" value="F:5'-3' exonuclease activity"/>
    <property type="evidence" value="ECO:0007669"/>
    <property type="project" value="InterPro"/>
</dbReference>
<dbReference type="GO" id="GO:0006281">
    <property type="term" value="P:DNA repair"/>
    <property type="evidence" value="ECO:0007669"/>
    <property type="project" value="InterPro"/>
</dbReference>
<dbReference type="NCBIfam" id="TIGR00644">
    <property type="entry name" value="recJ"/>
    <property type="match status" value="1"/>
</dbReference>
<dbReference type="GO" id="GO:0006310">
    <property type="term" value="P:DNA recombination"/>
    <property type="evidence" value="ECO:0007669"/>
    <property type="project" value="InterPro"/>
</dbReference>
<keyword evidence="5 9" id="KW-0269">Exonuclease</keyword>
<evidence type="ECO:0000256" key="2">
    <source>
        <dbReference type="ARBA" id="ARBA00019841"/>
    </source>
</evidence>
<accession>A0A0S1SWM8</accession>
<comment type="similarity">
    <text evidence="1">Belongs to the RecJ family.</text>
</comment>
<name>A0A0S1SMY9_9BACT</name>
<feature type="domain" description="DDH" evidence="6">
    <location>
        <begin position="66"/>
        <end position="209"/>
    </location>
</feature>
<accession>A0A0S1SMY9</accession>
<accession>A0A0S1SVK1</accession>
<dbReference type="Proteomes" id="UP000069135">
    <property type="component" value="Chromosome"/>
</dbReference>
<evidence type="ECO:0000259" key="7">
    <source>
        <dbReference type="Pfam" id="PF02272"/>
    </source>
</evidence>
<evidence type="ECO:0000313" key="9">
    <source>
        <dbReference type="EMBL" id="ALM13744.1"/>
    </source>
</evidence>
<dbReference type="EMBL" id="CP013065">
    <property type="protein sequence ID" value="ALM13744.1"/>
    <property type="molecule type" value="Genomic_DNA"/>
</dbReference>
<proteinExistence type="inferred from homology"/>
<dbReference type="SUPFAM" id="SSF64182">
    <property type="entry name" value="DHH phosphoesterases"/>
    <property type="match status" value="1"/>
</dbReference>
<dbReference type="GO" id="GO:0003676">
    <property type="term" value="F:nucleic acid binding"/>
    <property type="evidence" value="ECO:0007669"/>
    <property type="project" value="InterPro"/>
</dbReference>
<organism evidence="9 10">
    <name type="scientific">Candidatus Peribacter riflensis</name>
    <dbReference type="NCBI Taxonomy" id="1735162"/>
    <lineage>
        <taxon>Bacteria</taxon>
        <taxon>Candidatus Peregrinibacteriota</taxon>
        <taxon>Candidatus Peribacteria</taxon>
        <taxon>Candidatus Peribacterales</taxon>
        <taxon>Candidatus Peribacteraceae</taxon>
        <taxon>Candidatus Peribacter</taxon>
    </lineage>
</organism>
<feature type="domain" description="RecJ OB" evidence="8">
    <location>
        <begin position="440"/>
        <end position="540"/>
    </location>
</feature>
<evidence type="ECO:0000259" key="6">
    <source>
        <dbReference type="Pfam" id="PF01368"/>
    </source>
</evidence>
<dbReference type="InterPro" id="IPR051673">
    <property type="entry name" value="SSDNA_exonuclease_RecJ"/>
</dbReference>
<evidence type="ECO:0000256" key="3">
    <source>
        <dbReference type="ARBA" id="ARBA00022722"/>
    </source>
</evidence>
<keyword evidence="3" id="KW-0540">Nuclease</keyword>
<sequence length="563" mass="60360">MPPELSLTGKRWVLPGRTDALPLAIAARLIAERDLSSHPLPPPQVFPDMQRAIERLHRAGGAHETVGIFGDYDCDGITGAALLVRCLRRMGIEPIVRLPHRMRDGYGLKLSAIEELAARGVTLLLTVDTGITALREIAAAQERGMDVIVTDHHHLPAEVPQALALIHPALAPTHPLPHPSGAGVALQLIRALEGTDEWKDHETDFALAAIGTIADLVPLTGMNRTLVQRGLAALNGLTEGPLALFVQSLPARTSALTSQDIAFRLAPRINAAGRMEDPLTALTALLEGGEALAALEQLNSNRQDLTGGLFGRAWQSLGLPVDPRAQDLQHLPPLLAVSGTDLPEGLIGLIAGKLTEVTGHPSLVCAVREGECTGSLRSTRAYHITEGLERVSDLLSSFGGHAQAAGCTFAAGNLEAITQRLSQDVAVHTTAEDLLPTLTIDAILSPHDVTLTFCEQLKHLEPFGQGNPEPLFLVRGISLEQRRRVGHEGTHLQCRIAGIKTIGWRLGHLIDTAATPLDIVCKIGIDSWNGRRAPQIVIEDARTAQENNQYAKASSETYKKLSV</sequence>